<comment type="caution">
    <text evidence="12">The sequence shown here is derived from an EMBL/GenBank/DDBJ whole genome shotgun (WGS) entry which is preliminary data.</text>
</comment>
<evidence type="ECO:0000256" key="4">
    <source>
        <dbReference type="ARBA" id="ARBA00022723"/>
    </source>
</evidence>
<evidence type="ECO:0000313" key="13">
    <source>
        <dbReference type="Proteomes" id="UP001178507"/>
    </source>
</evidence>
<keyword evidence="6" id="KW-0560">Oxidoreductase</keyword>
<keyword evidence="8" id="KW-0411">Iron-sulfur</keyword>
<evidence type="ECO:0000256" key="3">
    <source>
        <dbReference type="ARBA" id="ARBA00022714"/>
    </source>
</evidence>
<keyword evidence="9 10" id="KW-0472">Membrane</keyword>
<keyword evidence="5 10" id="KW-1133">Transmembrane helix</keyword>
<dbReference type="Pfam" id="PF00355">
    <property type="entry name" value="Rieske"/>
    <property type="match status" value="1"/>
</dbReference>
<dbReference type="GO" id="GO:0016020">
    <property type="term" value="C:membrane"/>
    <property type="evidence" value="ECO:0007669"/>
    <property type="project" value="UniProtKB-SubCell"/>
</dbReference>
<evidence type="ECO:0000259" key="11">
    <source>
        <dbReference type="PROSITE" id="PS51296"/>
    </source>
</evidence>
<evidence type="ECO:0000256" key="5">
    <source>
        <dbReference type="ARBA" id="ARBA00022989"/>
    </source>
</evidence>
<gene>
    <name evidence="12" type="ORF">EVOR1521_LOCUS15190</name>
</gene>
<dbReference type="InterPro" id="IPR036922">
    <property type="entry name" value="Rieske_2Fe-2S_sf"/>
</dbReference>
<dbReference type="AlphaFoldDB" id="A0AA36IL39"/>
<evidence type="ECO:0000256" key="10">
    <source>
        <dbReference type="SAM" id="Phobius"/>
    </source>
</evidence>
<keyword evidence="4" id="KW-0479">Metal-binding</keyword>
<name>A0AA36IL39_9DINO</name>
<organism evidence="12 13">
    <name type="scientific">Effrenium voratum</name>
    <dbReference type="NCBI Taxonomy" id="2562239"/>
    <lineage>
        <taxon>Eukaryota</taxon>
        <taxon>Sar</taxon>
        <taxon>Alveolata</taxon>
        <taxon>Dinophyceae</taxon>
        <taxon>Suessiales</taxon>
        <taxon>Symbiodiniaceae</taxon>
        <taxon>Effrenium</taxon>
    </lineage>
</organism>
<protein>
    <recommendedName>
        <fullName evidence="11">Rieske domain-containing protein</fullName>
    </recommendedName>
</protein>
<dbReference type="PANTHER" id="PTHR21266:SF32">
    <property type="entry name" value="CHOLESTEROL 7-DESATURASE NVD"/>
    <property type="match status" value="1"/>
</dbReference>
<feature type="domain" description="Rieske" evidence="11">
    <location>
        <begin position="1"/>
        <end position="92"/>
    </location>
</feature>
<evidence type="ECO:0000256" key="7">
    <source>
        <dbReference type="ARBA" id="ARBA00023004"/>
    </source>
</evidence>
<proteinExistence type="predicted"/>
<evidence type="ECO:0000313" key="12">
    <source>
        <dbReference type="EMBL" id="CAJ1389604.1"/>
    </source>
</evidence>
<evidence type="ECO:0000256" key="1">
    <source>
        <dbReference type="ARBA" id="ARBA00004370"/>
    </source>
</evidence>
<feature type="transmembrane region" description="Helical" evidence="10">
    <location>
        <begin position="374"/>
        <end position="394"/>
    </location>
</feature>
<dbReference type="Gene3D" id="3.90.380.10">
    <property type="entry name" value="Naphthalene 1,2-dioxygenase Alpha Subunit, Chain A, domain 1"/>
    <property type="match status" value="1"/>
</dbReference>
<dbReference type="Proteomes" id="UP001178507">
    <property type="component" value="Unassembled WGS sequence"/>
</dbReference>
<dbReference type="SUPFAM" id="SSF55961">
    <property type="entry name" value="Bet v1-like"/>
    <property type="match status" value="1"/>
</dbReference>
<dbReference type="InterPro" id="IPR044043">
    <property type="entry name" value="VanA_C_cat"/>
</dbReference>
<dbReference type="GO" id="GO:0046872">
    <property type="term" value="F:metal ion binding"/>
    <property type="evidence" value="ECO:0007669"/>
    <property type="project" value="UniProtKB-KW"/>
</dbReference>
<dbReference type="GO" id="GO:0051537">
    <property type="term" value="F:2 iron, 2 sulfur cluster binding"/>
    <property type="evidence" value="ECO:0007669"/>
    <property type="project" value="UniProtKB-KW"/>
</dbReference>
<evidence type="ECO:0000256" key="8">
    <source>
        <dbReference type="ARBA" id="ARBA00023014"/>
    </source>
</evidence>
<dbReference type="InterPro" id="IPR050584">
    <property type="entry name" value="Cholesterol_7-desaturase"/>
</dbReference>
<keyword evidence="7" id="KW-0408">Iron</keyword>
<keyword evidence="13" id="KW-1185">Reference proteome</keyword>
<dbReference type="Pfam" id="PF19112">
    <property type="entry name" value="VanA_C"/>
    <property type="match status" value="1"/>
</dbReference>
<dbReference type="EMBL" id="CAUJNA010001895">
    <property type="protein sequence ID" value="CAJ1389604.1"/>
    <property type="molecule type" value="Genomic_DNA"/>
</dbReference>
<dbReference type="GO" id="GO:0016491">
    <property type="term" value="F:oxidoreductase activity"/>
    <property type="evidence" value="ECO:0007669"/>
    <property type="project" value="UniProtKB-KW"/>
</dbReference>
<evidence type="ECO:0000256" key="9">
    <source>
        <dbReference type="ARBA" id="ARBA00023136"/>
    </source>
</evidence>
<evidence type="ECO:0000256" key="2">
    <source>
        <dbReference type="ARBA" id="ARBA00022692"/>
    </source>
</evidence>
<dbReference type="InterPro" id="IPR017941">
    <property type="entry name" value="Rieske_2Fe-2S"/>
</dbReference>
<evidence type="ECO:0000256" key="6">
    <source>
        <dbReference type="ARBA" id="ARBA00023002"/>
    </source>
</evidence>
<dbReference type="PANTHER" id="PTHR21266">
    <property type="entry name" value="IRON-SULFUR DOMAIN CONTAINING PROTEIN"/>
    <property type="match status" value="1"/>
</dbReference>
<keyword evidence="2 10" id="KW-0812">Transmembrane</keyword>
<keyword evidence="3" id="KW-0001">2Fe-2S</keyword>
<dbReference type="PROSITE" id="PS51296">
    <property type="entry name" value="RIESKE"/>
    <property type="match status" value="1"/>
</dbReference>
<comment type="subcellular location">
    <subcellularLocation>
        <location evidence="1">Membrane</location>
    </subcellularLocation>
</comment>
<dbReference type="GO" id="GO:0005737">
    <property type="term" value="C:cytoplasm"/>
    <property type="evidence" value="ECO:0007669"/>
    <property type="project" value="TreeGrafter"/>
</dbReference>
<accession>A0AA36IL39</accession>
<dbReference type="SUPFAM" id="SSF50022">
    <property type="entry name" value="ISP domain"/>
    <property type="match status" value="1"/>
</dbReference>
<dbReference type="Gene3D" id="2.102.10.10">
    <property type="entry name" value="Rieske [2Fe-2S] iron-sulphur domain"/>
    <property type="match status" value="1"/>
</dbReference>
<reference evidence="12" key="1">
    <citation type="submission" date="2023-08" db="EMBL/GenBank/DDBJ databases">
        <authorList>
            <person name="Chen Y."/>
            <person name="Shah S."/>
            <person name="Dougan E. K."/>
            <person name="Thang M."/>
            <person name="Chan C."/>
        </authorList>
    </citation>
    <scope>NUCLEOTIDE SEQUENCE</scope>
</reference>
<sequence>MAARLLGEPLVLFRDEENRPRCLADRCPHKNAKLSVGRVRQGKMECFYHGWQFDSRNGKVDCIPFLLPGRSIPPQAQTKSYPCVEKYHLIWVWPGESQADESLIPWYPEFSDEKANFWGRSNECPVDASLWLENLMDLAHTPFAHDGQFASREQGRPLKYHTKATKGGLVAETEFFGAPESDPKQSTEWVAPITSIVSVKFPGGTWLRLHFYSVPMAPGACRFIMTLYRDWGYLLQKAMDAAEWFPPLRAMVAQMDMTVPFQDMISMTGQARNMKEGCPPLSVPIQCDEMAVHFRRWWGKAFTRDVWWKGWNGKMDMEDMTESALQACFGADACGQYERDITFAANSGGSRNCRPYVDRWATTHYKRSPFESSWWSTFALVLSAGLAGAAFTALSRR</sequence>